<accession>J9H109</accession>
<comment type="caution">
    <text evidence="1">The sequence shown here is derived from an EMBL/GenBank/DDBJ whole genome shotgun (WGS) entry which is preliminary data.</text>
</comment>
<dbReference type="AlphaFoldDB" id="J9H109"/>
<protein>
    <submittedName>
        <fullName evidence="1">Uncharacterized protein</fullName>
    </submittedName>
</protein>
<dbReference type="EMBL" id="AMCI01000398">
    <property type="protein sequence ID" value="EJX09408.1"/>
    <property type="molecule type" value="Genomic_DNA"/>
</dbReference>
<organism evidence="1">
    <name type="scientific">gut metagenome</name>
    <dbReference type="NCBI Taxonomy" id="749906"/>
    <lineage>
        <taxon>unclassified sequences</taxon>
        <taxon>metagenomes</taxon>
        <taxon>organismal metagenomes</taxon>
    </lineage>
</organism>
<evidence type="ECO:0000313" key="1">
    <source>
        <dbReference type="EMBL" id="EJX09408.1"/>
    </source>
</evidence>
<name>J9H109_9ZZZZ</name>
<sequence>MSTNPIRILLRKRSHILTGELGKAKASVWCDNPTTKRLPS</sequence>
<gene>
    <name evidence="1" type="ORF">EVA_02481</name>
</gene>
<proteinExistence type="predicted"/>
<reference evidence="1" key="1">
    <citation type="journal article" date="2012" name="PLoS ONE">
        <title>Gene sets for utilization of primary and secondary nutrition supplies in the distal gut of endangered iberian lynx.</title>
        <authorList>
            <person name="Alcaide M."/>
            <person name="Messina E."/>
            <person name="Richter M."/>
            <person name="Bargiela R."/>
            <person name="Peplies J."/>
            <person name="Huws S.A."/>
            <person name="Newbold C.J."/>
            <person name="Golyshin P.N."/>
            <person name="Simon M.A."/>
            <person name="Lopez G."/>
            <person name="Yakimov M.M."/>
            <person name="Ferrer M."/>
        </authorList>
    </citation>
    <scope>NUCLEOTIDE SEQUENCE</scope>
</reference>